<dbReference type="GO" id="GO:0008893">
    <property type="term" value="F:guanosine-3',5'-bis(diphosphate) 3'-diphosphatase activity"/>
    <property type="evidence" value="ECO:0007669"/>
    <property type="project" value="TreeGrafter"/>
</dbReference>
<dbReference type="SUPFAM" id="SSF109604">
    <property type="entry name" value="HD-domain/PDEase-like"/>
    <property type="match status" value="1"/>
</dbReference>
<dbReference type="AlphaFoldDB" id="A0A2D0A7L6"/>
<dbReference type="RefSeq" id="WP_088248201.1">
    <property type="nucleotide sequence ID" value="NZ_BNAM01000004.1"/>
</dbReference>
<dbReference type="SMART" id="SM00471">
    <property type="entry name" value="HDc"/>
    <property type="match status" value="1"/>
</dbReference>
<dbReference type="PANTHER" id="PTHR46246">
    <property type="entry name" value="GUANOSINE-3',5'-BIS(DIPHOSPHATE) 3'-PYROPHOSPHOHYDROLASE MESH1"/>
    <property type="match status" value="1"/>
</dbReference>
<keyword evidence="2" id="KW-0378">Hydrolase</keyword>
<dbReference type="Gene3D" id="1.10.3210.10">
    <property type="entry name" value="Hypothetical protein af1432"/>
    <property type="match status" value="1"/>
</dbReference>
<sequence>MPDFPLDPTFGEALTLAAAWHTGQYRKVPAGQTPSVPYVSHLLGVASIALEYGADQPEAVAALLHDALEDGPAHTGRTPEDLRAEIARRFGEPVAVLVDGATDDTPPPGQPKRPWAERKTAYLRHLPAQPAPALLVSASDKLHNARTILADVSALPADQRDGYFGRFREGRDGTLQYYRLLSDQYLAAPATRTRPRLHDLARELERTVTALEHATGLTGDQTRQLPLLRGATL</sequence>
<proteinExistence type="predicted"/>
<name>A0A2D0A7L6_9DEIO</name>
<keyword evidence="3" id="KW-1185">Reference proteome</keyword>
<evidence type="ECO:0000313" key="3">
    <source>
        <dbReference type="Proteomes" id="UP000197208"/>
    </source>
</evidence>
<dbReference type="Pfam" id="PF13328">
    <property type="entry name" value="HD_4"/>
    <property type="match status" value="1"/>
</dbReference>
<evidence type="ECO:0000259" key="1">
    <source>
        <dbReference type="SMART" id="SM00471"/>
    </source>
</evidence>
<dbReference type="Proteomes" id="UP000197208">
    <property type="component" value="Unassembled WGS sequence"/>
</dbReference>
<gene>
    <name evidence="2" type="ORF">CBQ26_08415</name>
</gene>
<dbReference type="EMBL" id="NHMK01000011">
    <property type="protein sequence ID" value="OWL96405.1"/>
    <property type="molecule type" value="Genomic_DNA"/>
</dbReference>
<dbReference type="InterPro" id="IPR003607">
    <property type="entry name" value="HD/PDEase_dom"/>
</dbReference>
<feature type="domain" description="HD/PDEase" evidence="1">
    <location>
        <begin position="34"/>
        <end position="154"/>
    </location>
</feature>
<reference evidence="2 3" key="1">
    <citation type="submission" date="2017-05" db="EMBL/GenBank/DDBJ databases">
        <title>De novo genome assembly of Deniococcus indicus strain DR1.</title>
        <authorList>
            <person name="Chauhan D."/>
            <person name="Yennamalli R.M."/>
            <person name="Priyadarshini R."/>
        </authorList>
    </citation>
    <scope>NUCLEOTIDE SEQUENCE [LARGE SCALE GENOMIC DNA]</scope>
    <source>
        <strain evidence="2 3">DR1</strain>
    </source>
</reference>
<evidence type="ECO:0000313" key="2">
    <source>
        <dbReference type="EMBL" id="OWL96405.1"/>
    </source>
</evidence>
<comment type="caution">
    <text evidence="2">The sequence shown here is derived from an EMBL/GenBank/DDBJ whole genome shotgun (WGS) entry which is preliminary data.</text>
</comment>
<dbReference type="OrthoDB" id="9802385at2"/>
<accession>A0A2D0A7L6</accession>
<protein>
    <submittedName>
        <fullName evidence="2">Phosphohydrolase</fullName>
    </submittedName>
</protein>
<dbReference type="InterPro" id="IPR052194">
    <property type="entry name" value="MESH1"/>
</dbReference>
<organism evidence="2 3">
    <name type="scientific">Deinococcus indicus</name>
    <dbReference type="NCBI Taxonomy" id="223556"/>
    <lineage>
        <taxon>Bacteria</taxon>
        <taxon>Thermotogati</taxon>
        <taxon>Deinococcota</taxon>
        <taxon>Deinococci</taxon>
        <taxon>Deinococcales</taxon>
        <taxon>Deinococcaceae</taxon>
        <taxon>Deinococcus</taxon>
    </lineage>
</organism>
<dbReference type="PANTHER" id="PTHR46246:SF1">
    <property type="entry name" value="GUANOSINE-3',5'-BIS(DIPHOSPHATE) 3'-PYROPHOSPHOHYDROLASE MESH1"/>
    <property type="match status" value="1"/>
</dbReference>